<keyword evidence="10 11" id="KW-0407">Ion channel</keyword>
<dbReference type="GO" id="GO:0034702">
    <property type="term" value="C:monoatomic ion channel complex"/>
    <property type="evidence" value="ECO:0007669"/>
    <property type="project" value="UniProtKB-KW"/>
</dbReference>
<protein>
    <recommendedName>
        <fullName evidence="13">Inward rectifier potassium channel C-terminal domain-containing protein</fullName>
    </recommendedName>
</protein>
<dbReference type="Proteomes" id="UP000485058">
    <property type="component" value="Unassembled WGS sequence"/>
</dbReference>
<keyword evidence="5 11" id="KW-0851">Voltage-gated channel</keyword>
<comment type="subcellular location">
    <subcellularLocation>
        <location evidence="1 11">Membrane</location>
        <topology evidence="1 11">Multi-pass membrane protein</topology>
    </subcellularLocation>
</comment>
<keyword evidence="6 11" id="KW-0630">Potassium</keyword>
<keyword evidence="2 11" id="KW-0813">Transport</keyword>
<dbReference type="GO" id="GO:0034765">
    <property type="term" value="P:regulation of monoatomic ion transmembrane transport"/>
    <property type="evidence" value="ECO:0007669"/>
    <property type="project" value="TreeGrafter"/>
</dbReference>
<dbReference type="GO" id="GO:1990573">
    <property type="term" value="P:potassium ion import across plasma membrane"/>
    <property type="evidence" value="ECO:0007669"/>
    <property type="project" value="TreeGrafter"/>
</dbReference>
<evidence type="ECO:0000256" key="11">
    <source>
        <dbReference type="RuleBase" id="RU003822"/>
    </source>
</evidence>
<dbReference type="GO" id="GO:0005886">
    <property type="term" value="C:plasma membrane"/>
    <property type="evidence" value="ECO:0007669"/>
    <property type="project" value="TreeGrafter"/>
</dbReference>
<dbReference type="GO" id="GO:0005242">
    <property type="term" value="F:inward rectifier potassium channel activity"/>
    <property type="evidence" value="ECO:0007669"/>
    <property type="project" value="InterPro"/>
</dbReference>
<dbReference type="SUPFAM" id="SSF81296">
    <property type="entry name" value="E set domains"/>
    <property type="match status" value="1"/>
</dbReference>
<evidence type="ECO:0000256" key="12">
    <source>
        <dbReference type="SAM" id="Phobius"/>
    </source>
</evidence>
<dbReference type="EMBL" id="BLLF01000507">
    <property type="protein sequence ID" value="GFH12479.1"/>
    <property type="molecule type" value="Genomic_DNA"/>
</dbReference>
<evidence type="ECO:0000259" key="13">
    <source>
        <dbReference type="Pfam" id="PF17655"/>
    </source>
</evidence>
<evidence type="ECO:0000256" key="9">
    <source>
        <dbReference type="ARBA" id="ARBA00023136"/>
    </source>
</evidence>
<keyword evidence="3 11" id="KW-0633">Potassium transport</keyword>
<keyword evidence="7 12" id="KW-1133">Transmembrane helix</keyword>
<evidence type="ECO:0000313" key="15">
    <source>
        <dbReference type="Proteomes" id="UP000485058"/>
    </source>
</evidence>
<dbReference type="PANTHER" id="PTHR11767">
    <property type="entry name" value="INWARD RECTIFIER POTASSIUM CHANNEL"/>
    <property type="match status" value="1"/>
</dbReference>
<keyword evidence="15" id="KW-1185">Reference proteome</keyword>
<feature type="non-terminal residue" evidence="14">
    <location>
        <position position="1"/>
    </location>
</feature>
<keyword evidence="4 11" id="KW-0812">Transmembrane</keyword>
<evidence type="ECO:0000313" key="14">
    <source>
        <dbReference type="EMBL" id="GFH12479.1"/>
    </source>
</evidence>
<organism evidence="14 15">
    <name type="scientific">Haematococcus lacustris</name>
    <name type="common">Green alga</name>
    <name type="synonym">Haematococcus pluvialis</name>
    <dbReference type="NCBI Taxonomy" id="44745"/>
    <lineage>
        <taxon>Eukaryota</taxon>
        <taxon>Viridiplantae</taxon>
        <taxon>Chlorophyta</taxon>
        <taxon>core chlorophytes</taxon>
        <taxon>Chlorophyceae</taxon>
        <taxon>CS clade</taxon>
        <taxon>Chlamydomonadales</taxon>
        <taxon>Haematococcaceae</taxon>
        <taxon>Haematococcus</taxon>
    </lineage>
</organism>
<reference evidence="14 15" key="1">
    <citation type="submission" date="2020-02" db="EMBL/GenBank/DDBJ databases">
        <title>Draft genome sequence of Haematococcus lacustris strain NIES-144.</title>
        <authorList>
            <person name="Morimoto D."/>
            <person name="Nakagawa S."/>
            <person name="Yoshida T."/>
            <person name="Sawayama S."/>
        </authorList>
    </citation>
    <scope>NUCLEOTIDE SEQUENCE [LARGE SCALE GENOMIC DNA]</scope>
    <source>
        <strain evidence="14 15">NIES-144</strain>
    </source>
</reference>
<gene>
    <name evidence="14" type="ORF">HaLaN_08182</name>
</gene>
<dbReference type="Pfam" id="PF17655">
    <property type="entry name" value="IRK_C"/>
    <property type="match status" value="1"/>
</dbReference>
<evidence type="ECO:0000256" key="5">
    <source>
        <dbReference type="ARBA" id="ARBA00022882"/>
    </source>
</evidence>
<evidence type="ECO:0000256" key="7">
    <source>
        <dbReference type="ARBA" id="ARBA00022989"/>
    </source>
</evidence>
<keyword evidence="9 12" id="KW-0472">Membrane</keyword>
<comment type="caution">
    <text evidence="14">The sequence shown here is derived from an EMBL/GenBank/DDBJ whole genome shotgun (WGS) entry which is preliminary data.</text>
</comment>
<keyword evidence="8 11" id="KW-0406">Ion transport</keyword>
<evidence type="ECO:0000256" key="8">
    <source>
        <dbReference type="ARBA" id="ARBA00023065"/>
    </source>
</evidence>
<name>A0A699Z0M1_HAELA</name>
<sequence length="346" mass="39121">MLASRPGHSGLEEGLLVRETYNSSCLQRSATTEGLRCPVSEPEADAEGEQEKLLLERRTVHNPRWTIDRGAGYYANERVKRRLPSLIQTGRHAGRSRLKVTGITWQQVLQHRLKRDLFHSAVNSRLSFILFVLLLLYLTSLTFWSLVYYTIWWYYEECFEGISGLVSSFQFAIDTQMTIGYGTRSPGDCWLTAVSVAAHSLLTVVVDSLIIGIALARVRQVVQPEVHAYLYTWGLHREGHTTSEGEHIPVRVQELPISYFDPCVILPVVCEHTIDERSALYGMTQQALEALGAEIVIVFRGTTELGDNFHVRQSYLPQEIHWGHVFAPILAYAPQGSTQHTVDVAR</sequence>
<evidence type="ECO:0000256" key="6">
    <source>
        <dbReference type="ARBA" id="ARBA00022958"/>
    </source>
</evidence>
<dbReference type="Gene3D" id="2.60.40.1400">
    <property type="entry name" value="G protein-activated inward rectifier potassium channel 1"/>
    <property type="match status" value="1"/>
</dbReference>
<evidence type="ECO:0000256" key="3">
    <source>
        <dbReference type="ARBA" id="ARBA00022538"/>
    </source>
</evidence>
<evidence type="ECO:0000256" key="1">
    <source>
        <dbReference type="ARBA" id="ARBA00004141"/>
    </source>
</evidence>
<dbReference type="InterPro" id="IPR014756">
    <property type="entry name" value="Ig_E-set"/>
</dbReference>
<dbReference type="PRINTS" id="PR01320">
    <property type="entry name" value="KIRCHANNEL"/>
</dbReference>
<comment type="similarity">
    <text evidence="11">Belongs to the inward rectifier-type potassium channel (TC 1.A.2.1) family.</text>
</comment>
<feature type="transmembrane region" description="Helical" evidence="12">
    <location>
        <begin position="128"/>
        <end position="155"/>
    </location>
</feature>
<feature type="transmembrane region" description="Helical" evidence="12">
    <location>
        <begin position="190"/>
        <end position="215"/>
    </location>
</feature>
<dbReference type="InterPro" id="IPR013518">
    <property type="entry name" value="K_chnl_inward-rec_Kir_cyto"/>
</dbReference>
<evidence type="ECO:0000256" key="10">
    <source>
        <dbReference type="ARBA" id="ARBA00023303"/>
    </source>
</evidence>
<proteinExistence type="inferred from homology"/>
<evidence type="ECO:0000256" key="4">
    <source>
        <dbReference type="ARBA" id="ARBA00022692"/>
    </source>
</evidence>
<evidence type="ECO:0000256" key="2">
    <source>
        <dbReference type="ARBA" id="ARBA00022448"/>
    </source>
</evidence>
<dbReference type="InterPro" id="IPR016449">
    <property type="entry name" value="K_chnl_inward-rec_Kir"/>
</dbReference>
<accession>A0A699Z0M1</accession>
<dbReference type="InterPro" id="IPR041647">
    <property type="entry name" value="IRK_C"/>
</dbReference>
<dbReference type="AlphaFoldDB" id="A0A699Z0M1"/>
<dbReference type="SUPFAM" id="SSF81324">
    <property type="entry name" value="Voltage-gated potassium channels"/>
    <property type="match status" value="1"/>
</dbReference>
<dbReference type="PANTHER" id="PTHR11767:SF102">
    <property type="entry name" value="INWARDLY RECTIFYING POTASSIUM CHANNEL 1, ISOFORM F"/>
    <property type="match status" value="1"/>
</dbReference>
<feature type="domain" description="Inward rectifier potassium channel C-terminal" evidence="13">
    <location>
        <begin position="216"/>
        <end position="344"/>
    </location>
</feature>